<organism evidence="1 2">
    <name type="scientific">Phytophthora infestans</name>
    <name type="common">Potato late blight agent</name>
    <name type="synonym">Botrytis infestans</name>
    <dbReference type="NCBI Taxonomy" id="4787"/>
    <lineage>
        <taxon>Eukaryota</taxon>
        <taxon>Sar</taxon>
        <taxon>Stramenopiles</taxon>
        <taxon>Oomycota</taxon>
        <taxon>Peronosporomycetes</taxon>
        <taxon>Peronosporales</taxon>
        <taxon>Peronosporaceae</taxon>
        <taxon>Phytophthora</taxon>
    </lineage>
</organism>
<dbReference type="EMBL" id="JAACNO010000911">
    <property type="protein sequence ID" value="KAF4144044.1"/>
    <property type="molecule type" value="Genomic_DNA"/>
</dbReference>
<proteinExistence type="predicted"/>
<gene>
    <name evidence="1" type="ORF">GN958_ATG06762</name>
</gene>
<accession>A0A8S9UY32</accession>
<comment type="caution">
    <text evidence="1">The sequence shown here is derived from an EMBL/GenBank/DDBJ whole genome shotgun (WGS) entry which is preliminary data.</text>
</comment>
<evidence type="ECO:0000313" key="1">
    <source>
        <dbReference type="EMBL" id="KAF4144044.1"/>
    </source>
</evidence>
<reference evidence="1" key="1">
    <citation type="submission" date="2020-03" db="EMBL/GenBank/DDBJ databases">
        <title>Hybrid Assembly of Korean Phytophthora infestans isolates.</title>
        <authorList>
            <person name="Prokchorchik M."/>
            <person name="Lee Y."/>
            <person name="Seo J."/>
            <person name="Cho J.-H."/>
            <person name="Park Y.-E."/>
            <person name="Jang D.-C."/>
            <person name="Im J.-S."/>
            <person name="Choi J.-G."/>
            <person name="Park H.-J."/>
            <person name="Lee G.-B."/>
            <person name="Lee Y.-G."/>
            <person name="Hong S.-Y."/>
            <person name="Cho K."/>
            <person name="Sohn K.H."/>
        </authorList>
    </citation>
    <scope>NUCLEOTIDE SEQUENCE</scope>
    <source>
        <strain evidence="1">KR_2_A2</strain>
    </source>
</reference>
<dbReference type="Proteomes" id="UP000704712">
    <property type="component" value="Unassembled WGS sequence"/>
</dbReference>
<sequence length="72" mass="7677">MSVASAGELPRHRLVVHSEWRMHNHASEEAAATAGMKDLPTRGAVVDTVAAMHDSNTSSSKIAGYMSEKLGE</sequence>
<name>A0A8S9UY32_PHYIN</name>
<dbReference type="AlphaFoldDB" id="A0A8S9UY32"/>
<evidence type="ECO:0000313" key="2">
    <source>
        <dbReference type="Proteomes" id="UP000704712"/>
    </source>
</evidence>
<protein>
    <submittedName>
        <fullName evidence="1">Uncharacterized protein</fullName>
    </submittedName>
</protein>